<keyword evidence="2" id="KW-1185">Reference proteome</keyword>
<dbReference type="Proteomes" id="UP000308600">
    <property type="component" value="Unassembled WGS sequence"/>
</dbReference>
<proteinExistence type="predicted"/>
<dbReference type="EMBL" id="ML208279">
    <property type="protein sequence ID" value="TFK73082.1"/>
    <property type="molecule type" value="Genomic_DNA"/>
</dbReference>
<protein>
    <submittedName>
        <fullName evidence="1">Uncharacterized protein</fullName>
    </submittedName>
</protein>
<sequence>QIQRLVLQEKLLLLPPFRSWTSHLLNNSPHITSLWFSSQPTHDTSSLDSSKIILPTVHLPSLTHLELEDMDIPYQSLSSFLTRHASRITNLKLYASWGLYDLQTKSPLNPGWVQKDQQFDECMPMLEEVLITLVYLLWLMNRPLSGGFDHGTDSSNSSPLRTRFPRFSEVVLTTDGRHLGPGRFWLSLVDGALRAELKPIEGPPIPLVQVLSQPSPFDAIHQIHSNLR</sequence>
<evidence type="ECO:0000313" key="2">
    <source>
        <dbReference type="Proteomes" id="UP000308600"/>
    </source>
</evidence>
<accession>A0ACD3B5B4</accession>
<name>A0ACD3B5B4_9AGAR</name>
<feature type="non-terminal residue" evidence="1">
    <location>
        <position position="1"/>
    </location>
</feature>
<evidence type="ECO:0000313" key="1">
    <source>
        <dbReference type="EMBL" id="TFK73082.1"/>
    </source>
</evidence>
<gene>
    <name evidence="1" type="ORF">BDN72DRAFT_835413</name>
</gene>
<reference evidence="1 2" key="1">
    <citation type="journal article" date="2019" name="Nat. Ecol. Evol.">
        <title>Megaphylogeny resolves global patterns of mushroom evolution.</title>
        <authorList>
            <person name="Varga T."/>
            <person name="Krizsan K."/>
            <person name="Foldi C."/>
            <person name="Dima B."/>
            <person name="Sanchez-Garcia M."/>
            <person name="Sanchez-Ramirez S."/>
            <person name="Szollosi G.J."/>
            <person name="Szarkandi J.G."/>
            <person name="Papp V."/>
            <person name="Albert L."/>
            <person name="Andreopoulos W."/>
            <person name="Angelini C."/>
            <person name="Antonin V."/>
            <person name="Barry K.W."/>
            <person name="Bougher N.L."/>
            <person name="Buchanan P."/>
            <person name="Buyck B."/>
            <person name="Bense V."/>
            <person name="Catcheside P."/>
            <person name="Chovatia M."/>
            <person name="Cooper J."/>
            <person name="Damon W."/>
            <person name="Desjardin D."/>
            <person name="Finy P."/>
            <person name="Geml J."/>
            <person name="Haridas S."/>
            <person name="Hughes K."/>
            <person name="Justo A."/>
            <person name="Karasinski D."/>
            <person name="Kautmanova I."/>
            <person name="Kiss B."/>
            <person name="Kocsube S."/>
            <person name="Kotiranta H."/>
            <person name="LaButti K.M."/>
            <person name="Lechner B.E."/>
            <person name="Liimatainen K."/>
            <person name="Lipzen A."/>
            <person name="Lukacs Z."/>
            <person name="Mihaltcheva S."/>
            <person name="Morgado L.N."/>
            <person name="Niskanen T."/>
            <person name="Noordeloos M.E."/>
            <person name="Ohm R.A."/>
            <person name="Ortiz-Santana B."/>
            <person name="Ovrebo C."/>
            <person name="Racz N."/>
            <person name="Riley R."/>
            <person name="Savchenko A."/>
            <person name="Shiryaev A."/>
            <person name="Soop K."/>
            <person name="Spirin V."/>
            <person name="Szebenyi C."/>
            <person name="Tomsovsky M."/>
            <person name="Tulloss R.E."/>
            <person name="Uehling J."/>
            <person name="Grigoriev I.V."/>
            <person name="Vagvolgyi C."/>
            <person name="Papp T."/>
            <person name="Martin F.M."/>
            <person name="Miettinen O."/>
            <person name="Hibbett D.S."/>
            <person name="Nagy L.G."/>
        </authorList>
    </citation>
    <scope>NUCLEOTIDE SEQUENCE [LARGE SCALE GENOMIC DNA]</scope>
    <source>
        <strain evidence="1 2">NL-1719</strain>
    </source>
</reference>
<organism evidence="1 2">
    <name type="scientific">Pluteus cervinus</name>
    <dbReference type="NCBI Taxonomy" id="181527"/>
    <lineage>
        <taxon>Eukaryota</taxon>
        <taxon>Fungi</taxon>
        <taxon>Dikarya</taxon>
        <taxon>Basidiomycota</taxon>
        <taxon>Agaricomycotina</taxon>
        <taxon>Agaricomycetes</taxon>
        <taxon>Agaricomycetidae</taxon>
        <taxon>Agaricales</taxon>
        <taxon>Pluteineae</taxon>
        <taxon>Pluteaceae</taxon>
        <taxon>Pluteus</taxon>
    </lineage>
</organism>